<dbReference type="SUPFAM" id="SSF53681">
    <property type="entry name" value="Aspartate/glutamate racemase"/>
    <property type="match status" value="2"/>
</dbReference>
<dbReference type="PANTHER" id="PTHR21198">
    <property type="entry name" value="GLUTAMATE RACEMASE"/>
    <property type="match status" value="1"/>
</dbReference>
<dbReference type="AlphaFoldDB" id="A0A075HG62"/>
<evidence type="ECO:0000256" key="2">
    <source>
        <dbReference type="ARBA" id="ARBA00023235"/>
    </source>
</evidence>
<proteinExistence type="inferred from homology"/>
<dbReference type="Pfam" id="PF01177">
    <property type="entry name" value="Asp_Glu_race"/>
    <property type="match status" value="1"/>
</dbReference>
<dbReference type="EMBL" id="KF901029">
    <property type="protein sequence ID" value="AIF15461.1"/>
    <property type="molecule type" value="Genomic_DNA"/>
</dbReference>
<keyword evidence="2 3" id="KW-0413">Isomerase</keyword>
<name>A0A075HG62_9ARCH</name>
<sequence length="254" mass="26813">MAAKRKPAGAIGVLGGMGPMATVDFLTKVIELTPASRDQDHLPLIVYSVPQVPDRSASIVEGRESPLPAMIEGLRTLVRAGVECIAIPCNTAHHWYDGLARESSVPVLHMVDAAGAAMQRLGVPDGPVGLLATAGTLATGIYPARLVRHGYECVVPDDGDVETLVTPGISLVKAGRVAEAEELLRTAADNLLGRGARVVILACTEIPVALKDDDASEGCYVDATRALAEACVRWFRGDDRPPPGALEKRQRQNA</sequence>
<comment type="similarity">
    <text evidence="1">Belongs to the aspartate/glutamate racemases family.</text>
</comment>
<dbReference type="InterPro" id="IPR004380">
    <property type="entry name" value="Asp_race"/>
</dbReference>
<dbReference type="NCBIfam" id="TIGR00035">
    <property type="entry name" value="asp_race"/>
    <property type="match status" value="1"/>
</dbReference>
<dbReference type="Gene3D" id="3.40.50.1860">
    <property type="match status" value="2"/>
</dbReference>
<dbReference type="GO" id="GO:0047689">
    <property type="term" value="F:aspartate racemase activity"/>
    <property type="evidence" value="ECO:0007669"/>
    <property type="project" value="UniProtKB-EC"/>
</dbReference>
<reference evidence="3" key="1">
    <citation type="journal article" date="2014" name="Genome Biol. Evol.">
        <title>Pangenome evidence for extensive interdomain horizontal transfer affecting lineage core and shell genes in uncultured planktonic thaumarchaeota and euryarchaeota.</title>
        <authorList>
            <person name="Deschamps P."/>
            <person name="Zivanovic Y."/>
            <person name="Moreira D."/>
            <person name="Rodriguez-Valera F."/>
            <person name="Lopez-Garcia P."/>
        </authorList>
    </citation>
    <scope>NUCLEOTIDE SEQUENCE</scope>
</reference>
<dbReference type="PANTHER" id="PTHR21198:SF7">
    <property type="entry name" value="ASPARTATE-GLUTAMATE RACEMASE FAMILY"/>
    <property type="match status" value="1"/>
</dbReference>
<evidence type="ECO:0000256" key="1">
    <source>
        <dbReference type="ARBA" id="ARBA00007847"/>
    </source>
</evidence>
<accession>A0A075HG62</accession>
<organism evidence="3">
    <name type="scientific">uncultured marine thaumarchaeote KM3_70_D07</name>
    <dbReference type="NCBI Taxonomy" id="1456252"/>
    <lineage>
        <taxon>Archaea</taxon>
        <taxon>Nitrososphaerota</taxon>
        <taxon>environmental samples</taxon>
    </lineage>
</organism>
<evidence type="ECO:0000313" key="3">
    <source>
        <dbReference type="EMBL" id="AIF15461.1"/>
    </source>
</evidence>
<dbReference type="EC" id="5.1.1.13" evidence="3"/>
<protein>
    <submittedName>
        <fullName evidence="3">Aspartate racemase</fullName>
        <ecNumber evidence="3">5.1.1.13</ecNumber>
    </submittedName>
</protein>
<dbReference type="InterPro" id="IPR015942">
    <property type="entry name" value="Asp/Glu/hydantoin_racemase"/>
</dbReference>
<dbReference type="InterPro" id="IPR001920">
    <property type="entry name" value="Asp/Glu_race"/>
</dbReference>